<proteinExistence type="predicted"/>
<reference evidence="1 2" key="1">
    <citation type="journal article" date="2008" name="Nature">
        <title>The genome of the model beetle and pest Tribolium castaneum.</title>
        <authorList>
            <consortium name="Tribolium Genome Sequencing Consortium"/>
            <person name="Richards S."/>
            <person name="Gibbs R.A."/>
            <person name="Weinstock G.M."/>
            <person name="Brown S.J."/>
            <person name="Denell R."/>
            <person name="Beeman R.W."/>
            <person name="Gibbs R."/>
            <person name="Beeman R.W."/>
            <person name="Brown S.J."/>
            <person name="Bucher G."/>
            <person name="Friedrich M."/>
            <person name="Grimmelikhuijzen C.J."/>
            <person name="Klingler M."/>
            <person name="Lorenzen M."/>
            <person name="Richards S."/>
            <person name="Roth S."/>
            <person name="Schroder R."/>
            <person name="Tautz D."/>
            <person name="Zdobnov E.M."/>
            <person name="Muzny D."/>
            <person name="Gibbs R.A."/>
            <person name="Weinstock G.M."/>
            <person name="Attaway T."/>
            <person name="Bell S."/>
            <person name="Buhay C.J."/>
            <person name="Chandrabose M.N."/>
            <person name="Chavez D."/>
            <person name="Clerk-Blankenburg K.P."/>
            <person name="Cree A."/>
            <person name="Dao M."/>
            <person name="Davis C."/>
            <person name="Chacko J."/>
            <person name="Dinh H."/>
            <person name="Dugan-Rocha S."/>
            <person name="Fowler G."/>
            <person name="Garner T.T."/>
            <person name="Garnes J."/>
            <person name="Gnirke A."/>
            <person name="Hawes A."/>
            <person name="Hernandez J."/>
            <person name="Hines S."/>
            <person name="Holder M."/>
            <person name="Hume J."/>
            <person name="Jhangiani S.N."/>
            <person name="Joshi V."/>
            <person name="Khan Z.M."/>
            <person name="Jackson L."/>
            <person name="Kovar C."/>
            <person name="Kowis A."/>
            <person name="Lee S."/>
            <person name="Lewis L.R."/>
            <person name="Margolis J."/>
            <person name="Morgan M."/>
            <person name="Nazareth L.V."/>
            <person name="Nguyen N."/>
            <person name="Okwuonu G."/>
            <person name="Parker D."/>
            <person name="Richards S."/>
            <person name="Ruiz S.J."/>
            <person name="Santibanez J."/>
            <person name="Savard J."/>
            <person name="Scherer S.E."/>
            <person name="Schneider B."/>
            <person name="Sodergren E."/>
            <person name="Tautz D."/>
            <person name="Vattahil S."/>
            <person name="Villasana D."/>
            <person name="White C.S."/>
            <person name="Wright R."/>
            <person name="Park Y."/>
            <person name="Beeman R.W."/>
            <person name="Lord J."/>
            <person name="Oppert B."/>
            <person name="Lorenzen M."/>
            <person name="Brown S."/>
            <person name="Wang L."/>
            <person name="Savard J."/>
            <person name="Tautz D."/>
            <person name="Richards S."/>
            <person name="Weinstock G."/>
            <person name="Gibbs R.A."/>
            <person name="Liu Y."/>
            <person name="Worley K."/>
            <person name="Weinstock G."/>
            <person name="Elsik C.G."/>
            <person name="Reese J.T."/>
            <person name="Elhaik E."/>
            <person name="Landan G."/>
            <person name="Graur D."/>
            <person name="Arensburger P."/>
            <person name="Atkinson P."/>
            <person name="Beeman R.W."/>
            <person name="Beidler J."/>
            <person name="Brown S.J."/>
            <person name="Demuth J.P."/>
            <person name="Drury D.W."/>
            <person name="Du Y.Z."/>
            <person name="Fujiwara H."/>
            <person name="Lorenzen M."/>
            <person name="Maselli V."/>
            <person name="Osanai M."/>
            <person name="Park Y."/>
            <person name="Robertson H.M."/>
            <person name="Tu Z."/>
            <person name="Wang J.J."/>
            <person name="Wang S."/>
            <person name="Richards S."/>
            <person name="Song H."/>
            <person name="Zhang L."/>
            <person name="Sodergren E."/>
            <person name="Werner D."/>
            <person name="Stanke M."/>
            <person name="Morgenstern B."/>
            <person name="Solovyev V."/>
            <person name="Kosarev P."/>
            <person name="Brown G."/>
            <person name="Chen H.C."/>
            <person name="Ermolaeva O."/>
            <person name="Hlavina W."/>
            <person name="Kapustin Y."/>
            <person name="Kiryutin B."/>
            <person name="Kitts P."/>
            <person name="Maglott D."/>
            <person name="Pruitt K."/>
            <person name="Sapojnikov V."/>
            <person name="Souvorov A."/>
            <person name="Mackey A.J."/>
            <person name="Waterhouse R.M."/>
            <person name="Wyder S."/>
            <person name="Zdobnov E.M."/>
            <person name="Zdobnov E.M."/>
            <person name="Wyder S."/>
            <person name="Kriventseva E.V."/>
            <person name="Kadowaki T."/>
            <person name="Bork P."/>
            <person name="Aranda M."/>
            <person name="Bao R."/>
            <person name="Beermann A."/>
            <person name="Berns N."/>
            <person name="Bolognesi R."/>
            <person name="Bonneton F."/>
            <person name="Bopp D."/>
            <person name="Brown S.J."/>
            <person name="Bucher G."/>
            <person name="Butts T."/>
            <person name="Chaumot A."/>
            <person name="Denell R.E."/>
            <person name="Ferrier D.E."/>
            <person name="Friedrich M."/>
            <person name="Gordon C.M."/>
            <person name="Jindra M."/>
            <person name="Klingler M."/>
            <person name="Lan Q."/>
            <person name="Lattorff H.M."/>
            <person name="Laudet V."/>
            <person name="von Levetsow C."/>
            <person name="Liu Z."/>
            <person name="Lutz R."/>
            <person name="Lynch J.A."/>
            <person name="da Fonseca R.N."/>
            <person name="Posnien N."/>
            <person name="Reuter R."/>
            <person name="Roth S."/>
            <person name="Savard J."/>
            <person name="Schinko J.B."/>
            <person name="Schmitt C."/>
            <person name="Schoppmeier M."/>
            <person name="Schroder R."/>
            <person name="Shippy T.D."/>
            <person name="Simonnet F."/>
            <person name="Marques-Souza H."/>
            <person name="Tautz D."/>
            <person name="Tomoyasu Y."/>
            <person name="Trauner J."/>
            <person name="Van der Zee M."/>
            <person name="Vervoort M."/>
            <person name="Wittkopp N."/>
            <person name="Wimmer E.A."/>
            <person name="Yang X."/>
            <person name="Jones A.K."/>
            <person name="Sattelle D.B."/>
            <person name="Ebert P.R."/>
            <person name="Nelson D."/>
            <person name="Scott J.G."/>
            <person name="Beeman R.W."/>
            <person name="Muthukrishnan S."/>
            <person name="Kramer K.J."/>
            <person name="Arakane Y."/>
            <person name="Beeman R.W."/>
            <person name="Zhu Q."/>
            <person name="Hogenkamp D."/>
            <person name="Dixit R."/>
            <person name="Oppert B."/>
            <person name="Jiang H."/>
            <person name="Zou Z."/>
            <person name="Marshall J."/>
            <person name="Elpidina E."/>
            <person name="Vinokurov K."/>
            <person name="Oppert C."/>
            <person name="Zou Z."/>
            <person name="Evans J."/>
            <person name="Lu Z."/>
            <person name="Zhao P."/>
            <person name="Sumathipala N."/>
            <person name="Altincicek B."/>
            <person name="Vilcinskas A."/>
            <person name="Williams M."/>
            <person name="Hultmark D."/>
            <person name="Hetru C."/>
            <person name="Jiang H."/>
            <person name="Grimmelikhuijzen C.J."/>
            <person name="Hauser F."/>
            <person name="Cazzamali G."/>
            <person name="Williamson M."/>
            <person name="Park Y."/>
            <person name="Li B."/>
            <person name="Tanaka Y."/>
            <person name="Predel R."/>
            <person name="Neupert S."/>
            <person name="Schachtner J."/>
            <person name="Verleyen P."/>
            <person name="Raible F."/>
            <person name="Bork P."/>
            <person name="Friedrich M."/>
            <person name="Walden K.K."/>
            <person name="Robertson H.M."/>
            <person name="Angeli S."/>
            <person name="Foret S."/>
            <person name="Bucher G."/>
            <person name="Schuetz S."/>
            <person name="Maleszka R."/>
            <person name="Wimmer E.A."/>
            <person name="Beeman R.W."/>
            <person name="Lorenzen M."/>
            <person name="Tomoyasu Y."/>
            <person name="Miller S.C."/>
            <person name="Grossmann D."/>
            <person name="Bucher G."/>
        </authorList>
    </citation>
    <scope>NUCLEOTIDE SEQUENCE [LARGE SCALE GENOMIC DNA]</scope>
    <source>
        <strain evidence="1 2">Georgia GA2</strain>
    </source>
</reference>
<accession>D6WDY3</accession>
<organism evidence="1 2">
    <name type="scientific">Tribolium castaneum</name>
    <name type="common">Red flour beetle</name>
    <dbReference type="NCBI Taxonomy" id="7070"/>
    <lineage>
        <taxon>Eukaryota</taxon>
        <taxon>Metazoa</taxon>
        <taxon>Ecdysozoa</taxon>
        <taxon>Arthropoda</taxon>
        <taxon>Hexapoda</taxon>
        <taxon>Insecta</taxon>
        <taxon>Pterygota</taxon>
        <taxon>Neoptera</taxon>
        <taxon>Endopterygota</taxon>
        <taxon>Coleoptera</taxon>
        <taxon>Polyphaga</taxon>
        <taxon>Cucujiformia</taxon>
        <taxon>Tenebrionidae</taxon>
        <taxon>Tenebrionidae incertae sedis</taxon>
        <taxon>Tribolium</taxon>
    </lineage>
</organism>
<evidence type="ECO:0000313" key="2">
    <source>
        <dbReference type="Proteomes" id="UP000007266"/>
    </source>
</evidence>
<gene>
    <name evidence="1" type="primary">AUGUSTUS-3.0.2_10529</name>
    <name evidence="1" type="ORF">TcasGA2_TC010529</name>
</gene>
<dbReference type="EMBL" id="KQ971324">
    <property type="protein sequence ID" value="EFA01202.2"/>
    <property type="molecule type" value="Genomic_DNA"/>
</dbReference>
<protein>
    <submittedName>
        <fullName evidence="1">Uncharacterized protein</fullName>
    </submittedName>
</protein>
<dbReference type="HOGENOM" id="CLU_1898896_0_0_1"/>
<dbReference type="Proteomes" id="UP000007266">
    <property type="component" value="Linkage group 3"/>
</dbReference>
<sequence>MRIAFGVIFVTGIFGGFFAENVFALPVARHHVITKDLDLDEMYKSYTSISNDRDDYNDKVTSRVYLDSPQISVSKNGKQQKTKQTAYLLVNTMSQRNKRYISCKSHALPLQDLQHGPQTNLPIFPHDKAAGR</sequence>
<reference evidence="1 2" key="2">
    <citation type="journal article" date="2010" name="Nucleic Acids Res.">
        <title>BeetleBase in 2010: revisions to provide comprehensive genomic information for Tribolium castaneum.</title>
        <authorList>
            <person name="Kim H.S."/>
            <person name="Murphy T."/>
            <person name="Xia J."/>
            <person name="Caragea D."/>
            <person name="Park Y."/>
            <person name="Beeman R.W."/>
            <person name="Lorenzen M.D."/>
            <person name="Butcher S."/>
            <person name="Manak J.R."/>
            <person name="Brown S.J."/>
        </authorList>
    </citation>
    <scope>GENOME REANNOTATION</scope>
    <source>
        <strain evidence="1 2">Georgia GA2</strain>
    </source>
</reference>
<keyword evidence="2" id="KW-1185">Reference proteome</keyword>
<name>D6WDY3_TRICA</name>
<evidence type="ECO:0000313" key="1">
    <source>
        <dbReference type="EMBL" id="EFA01202.2"/>
    </source>
</evidence>
<dbReference type="AlphaFoldDB" id="D6WDY3"/>